<evidence type="ECO:0000259" key="2">
    <source>
        <dbReference type="Pfam" id="PF18598"/>
    </source>
</evidence>
<feature type="domain" description="QsdR TetR regulatory C-terminal" evidence="2">
    <location>
        <begin position="100"/>
        <end position="207"/>
    </location>
</feature>
<accession>A0ABP7HK09</accession>
<protein>
    <submittedName>
        <fullName evidence="3">QsdR family transcriptional regulator</fullName>
    </submittedName>
</protein>
<reference evidence="4" key="1">
    <citation type="journal article" date="2019" name="Int. J. Syst. Evol. Microbiol.">
        <title>The Global Catalogue of Microorganisms (GCM) 10K type strain sequencing project: providing services to taxonomists for standard genome sequencing and annotation.</title>
        <authorList>
            <consortium name="The Broad Institute Genomics Platform"/>
            <consortium name="The Broad Institute Genome Sequencing Center for Infectious Disease"/>
            <person name="Wu L."/>
            <person name="Ma J."/>
        </authorList>
    </citation>
    <scope>NUCLEOTIDE SEQUENCE [LARGE SCALE GENOMIC DNA]</scope>
    <source>
        <strain evidence="4">JCM 17017</strain>
    </source>
</reference>
<name>A0ABP7HK09_9PSEU</name>
<dbReference type="SUPFAM" id="SSF46689">
    <property type="entry name" value="Homeodomain-like"/>
    <property type="match status" value="1"/>
</dbReference>
<feature type="region of interest" description="Disordered" evidence="1">
    <location>
        <begin position="1"/>
        <end position="33"/>
    </location>
</feature>
<proteinExistence type="predicted"/>
<dbReference type="Pfam" id="PF18598">
    <property type="entry name" value="TetR_C_36"/>
    <property type="match status" value="1"/>
</dbReference>
<organism evidence="3 4">
    <name type="scientific">Amycolatopsis tucumanensis</name>
    <dbReference type="NCBI Taxonomy" id="401106"/>
    <lineage>
        <taxon>Bacteria</taxon>
        <taxon>Bacillati</taxon>
        <taxon>Actinomycetota</taxon>
        <taxon>Actinomycetes</taxon>
        <taxon>Pseudonocardiales</taxon>
        <taxon>Pseudonocardiaceae</taxon>
        <taxon>Amycolatopsis</taxon>
    </lineage>
</organism>
<dbReference type="Gene3D" id="1.10.357.10">
    <property type="entry name" value="Tetracycline Repressor, domain 2"/>
    <property type="match status" value="1"/>
</dbReference>
<evidence type="ECO:0000256" key="1">
    <source>
        <dbReference type="SAM" id="MobiDB-lite"/>
    </source>
</evidence>
<sequence length="208" mass="22907">MSHAPARLRFMPAARRQTASPPHPDEAAPASQGREAAIRLARRQFRSGTRIEMQALANELGVSRMTLNRWVGSRDRLLGEVNWSLAKPTLDRCRLQSRATGIDAVAQTLEGFIASVLDAPFMKTFLQQEGEIALRILTTRSSELQHNFIGYVADLLRDELPDPPGGLPVEDLAYLVVRIAESFCYVDMITGGEPDAAKVGAAIRRLLS</sequence>
<comment type="caution">
    <text evidence="3">The sequence shown here is derived from an EMBL/GenBank/DDBJ whole genome shotgun (WGS) entry which is preliminary data.</text>
</comment>
<dbReference type="Proteomes" id="UP001501624">
    <property type="component" value="Unassembled WGS sequence"/>
</dbReference>
<evidence type="ECO:0000313" key="4">
    <source>
        <dbReference type="Proteomes" id="UP001501624"/>
    </source>
</evidence>
<evidence type="ECO:0000313" key="3">
    <source>
        <dbReference type="EMBL" id="GAA3793917.1"/>
    </source>
</evidence>
<keyword evidence="4" id="KW-1185">Reference proteome</keyword>
<dbReference type="EMBL" id="BAABCM010000001">
    <property type="protein sequence ID" value="GAA3793917.1"/>
    <property type="molecule type" value="Genomic_DNA"/>
</dbReference>
<gene>
    <name evidence="3" type="ORF">GCM10022380_08480</name>
</gene>
<dbReference type="InterPro" id="IPR009057">
    <property type="entry name" value="Homeodomain-like_sf"/>
</dbReference>
<dbReference type="InterPro" id="IPR041485">
    <property type="entry name" value="TetR_C_36"/>
</dbReference>